<comment type="similarity">
    <text evidence="1">Belongs to the GcvH family.</text>
</comment>
<sequence length="124" mass="13826">MNIPSDLLYTKDHEWIKIENGIATVGITDYAQGELGDIIFIELPEIGDSVQAEDSIGTIEAVKTVADIYSPMNGEISEVNINLEDNPDSINTDPYDSGWIIKLNNFTNNDDNYLTPDQYKSLIQ</sequence>
<dbReference type="InterPro" id="IPR033753">
    <property type="entry name" value="GCV_H/Fam206"/>
</dbReference>
<evidence type="ECO:0000313" key="4">
    <source>
        <dbReference type="EMBL" id="SUZ78204.1"/>
    </source>
</evidence>
<dbReference type="InterPro" id="IPR000089">
    <property type="entry name" value="Biotin_lipoyl"/>
</dbReference>
<dbReference type="GO" id="GO:0005960">
    <property type="term" value="C:glycine cleavage complex"/>
    <property type="evidence" value="ECO:0007669"/>
    <property type="project" value="InterPro"/>
</dbReference>
<dbReference type="CDD" id="cd06848">
    <property type="entry name" value="GCS_H"/>
    <property type="match status" value="1"/>
</dbReference>
<dbReference type="PROSITE" id="PS50968">
    <property type="entry name" value="BIOTINYL_LIPOYL"/>
    <property type="match status" value="1"/>
</dbReference>
<dbReference type="NCBIfam" id="TIGR00527">
    <property type="entry name" value="gcvH"/>
    <property type="match status" value="1"/>
</dbReference>
<dbReference type="Pfam" id="PF01597">
    <property type="entry name" value="GCV_H"/>
    <property type="match status" value="1"/>
</dbReference>
<dbReference type="HAMAP" id="MF_00272">
    <property type="entry name" value="GcvH"/>
    <property type="match status" value="1"/>
</dbReference>
<dbReference type="SUPFAM" id="SSF51230">
    <property type="entry name" value="Single hybrid motif"/>
    <property type="match status" value="1"/>
</dbReference>
<dbReference type="InterPro" id="IPR003016">
    <property type="entry name" value="2-oxoA_DH_lipoyl-BS"/>
</dbReference>
<dbReference type="GO" id="GO:0005829">
    <property type="term" value="C:cytosol"/>
    <property type="evidence" value="ECO:0007669"/>
    <property type="project" value="TreeGrafter"/>
</dbReference>
<dbReference type="PANTHER" id="PTHR11715">
    <property type="entry name" value="GLYCINE CLEAVAGE SYSTEM H PROTEIN"/>
    <property type="match status" value="1"/>
</dbReference>
<dbReference type="InterPro" id="IPR002930">
    <property type="entry name" value="GCV_H"/>
</dbReference>
<dbReference type="Gene3D" id="2.40.50.100">
    <property type="match status" value="1"/>
</dbReference>
<dbReference type="GO" id="GO:0009249">
    <property type="term" value="P:protein lipoylation"/>
    <property type="evidence" value="ECO:0007669"/>
    <property type="project" value="TreeGrafter"/>
</dbReference>
<dbReference type="AlphaFoldDB" id="A0A381QH38"/>
<dbReference type="EMBL" id="UINC01001344">
    <property type="protein sequence ID" value="SUZ78204.1"/>
    <property type="molecule type" value="Genomic_DNA"/>
</dbReference>
<reference evidence="4" key="1">
    <citation type="submission" date="2018-05" db="EMBL/GenBank/DDBJ databases">
        <authorList>
            <person name="Lanie J.A."/>
            <person name="Ng W.-L."/>
            <person name="Kazmierczak K.M."/>
            <person name="Andrzejewski T.M."/>
            <person name="Davidsen T.M."/>
            <person name="Wayne K.J."/>
            <person name="Tettelin H."/>
            <person name="Glass J.I."/>
            <person name="Rusch D."/>
            <person name="Podicherti R."/>
            <person name="Tsui H.-C.T."/>
            <person name="Winkler M.E."/>
        </authorList>
    </citation>
    <scope>NUCLEOTIDE SEQUENCE</scope>
</reference>
<feature type="domain" description="Lipoyl-binding" evidence="3">
    <location>
        <begin position="22"/>
        <end position="104"/>
    </location>
</feature>
<organism evidence="4">
    <name type="scientific">marine metagenome</name>
    <dbReference type="NCBI Taxonomy" id="408172"/>
    <lineage>
        <taxon>unclassified sequences</taxon>
        <taxon>metagenomes</taxon>
        <taxon>ecological metagenomes</taxon>
    </lineage>
</organism>
<dbReference type="NCBIfam" id="NF002270">
    <property type="entry name" value="PRK01202.1"/>
    <property type="match status" value="1"/>
</dbReference>
<dbReference type="GO" id="GO:0019464">
    <property type="term" value="P:glycine decarboxylation via glycine cleavage system"/>
    <property type="evidence" value="ECO:0007669"/>
    <property type="project" value="InterPro"/>
</dbReference>
<proteinExistence type="inferred from homology"/>
<gene>
    <name evidence="4" type="ORF">METZ01_LOCUS31058</name>
</gene>
<dbReference type="InterPro" id="IPR017453">
    <property type="entry name" value="GCV_H_sub"/>
</dbReference>
<dbReference type="PROSITE" id="PS00189">
    <property type="entry name" value="LIPOYL"/>
    <property type="match status" value="1"/>
</dbReference>
<keyword evidence="2" id="KW-0450">Lipoyl</keyword>
<evidence type="ECO:0000256" key="1">
    <source>
        <dbReference type="ARBA" id="ARBA00009249"/>
    </source>
</evidence>
<name>A0A381QH38_9ZZZZ</name>
<evidence type="ECO:0000256" key="2">
    <source>
        <dbReference type="ARBA" id="ARBA00022823"/>
    </source>
</evidence>
<accession>A0A381QH38</accession>
<dbReference type="PANTHER" id="PTHR11715:SF3">
    <property type="entry name" value="GLYCINE CLEAVAGE SYSTEM H PROTEIN-RELATED"/>
    <property type="match status" value="1"/>
</dbReference>
<protein>
    <recommendedName>
        <fullName evidence="3">Lipoyl-binding domain-containing protein</fullName>
    </recommendedName>
</protein>
<dbReference type="InterPro" id="IPR011053">
    <property type="entry name" value="Single_hybrid_motif"/>
</dbReference>
<evidence type="ECO:0000259" key="3">
    <source>
        <dbReference type="PROSITE" id="PS50968"/>
    </source>
</evidence>